<feature type="region of interest" description="Disordered" evidence="1">
    <location>
        <begin position="150"/>
        <end position="216"/>
    </location>
</feature>
<gene>
    <name evidence="3" type="ORF">CDEB00056_LOCUS4836</name>
</gene>
<feature type="compositionally biased region" description="Basic and acidic residues" evidence="1">
    <location>
        <begin position="349"/>
        <end position="367"/>
    </location>
</feature>
<dbReference type="EMBL" id="HBIO01006588">
    <property type="protein sequence ID" value="CAE0459995.1"/>
    <property type="molecule type" value="Transcribed_RNA"/>
</dbReference>
<feature type="compositionally biased region" description="Gly residues" evidence="1">
    <location>
        <begin position="321"/>
        <end position="330"/>
    </location>
</feature>
<sequence length="539" mass="55993">MASPSAISKGQSSAKPPSEAHYQTLITERSIARAALHLGIETLTEDSISVLSDALTHYIERIGGVLGCNVENGGRSSDHVNVLDALRAVEDCGLRHGGGGMDGTGMNGNGRSTAMAGNTSGGINIGNGEGWLGLANFLYGPGFEDSLSATPNADVSTSASSNGAVMNGHGPGPGPGPGHGPGNGHSNHNQQHHQLHENGDEGEEEEGGWNAPLDDYDSLPNFPVQVVGIHAKAETKNTNFDATDEPFQNLRSFYGDGYNGGDDETSIVKDGSGRGDEKIKEAGDASKATNDAKQTDSGGTKVGGDNSSASNTNADASKQTKGGGSGGGIGSADATKKSPKKTPSTSKRKRDEKDSSPKDPKRTKASHDPSASKNGKNHDNDALSTANGGPEDDNGAGSRSSLPSYIPNFLPVFPPKHTYDRSASSSSAIPTLSDVNMMDNITDRIPPSALLNNGEVEFVRSSLVQLGRQSNSYWGAINMNARAPYSGDNDSVFVKVNTSAVDVEGRTGPQRVVESVKPVVRASNARMSRILEGSMDLHS</sequence>
<protein>
    <recommendedName>
        <fullName evidence="2">Transcription factor TFIID subunit 8 C-terminal domain-containing protein</fullName>
    </recommendedName>
</protein>
<dbReference type="GO" id="GO:0046982">
    <property type="term" value="F:protein heterodimerization activity"/>
    <property type="evidence" value="ECO:0007669"/>
    <property type="project" value="InterPro"/>
</dbReference>
<feature type="region of interest" description="Disordered" evidence="1">
    <location>
        <begin position="1"/>
        <end position="20"/>
    </location>
</feature>
<evidence type="ECO:0000313" key="3">
    <source>
        <dbReference type="EMBL" id="CAE0459995.1"/>
    </source>
</evidence>
<reference evidence="3" key="1">
    <citation type="submission" date="2021-01" db="EMBL/GenBank/DDBJ databases">
        <authorList>
            <person name="Corre E."/>
            <person name="Pelletier E."/>
            <person name="Niang G."/>
            <person name="Scheremetjew M."/>
            <person name="Finn R."/>
            <person name="Kale V."/>
            <person name="Holt S."/>
            <person name="Cochrane G."/>
            <person name="Meng A."/>
            <person name="Brown T."/>
            <person name="Cohen L."/>
        </authorList>
    </citation>
    <scope>NUCLEOTIDE SEQUENCE</scope>
    <source>
        <strain evidence="3">MM31A-1</strain>
    </source>
</reference>
<feature type="compositionally biased region" description="Basic and acidic residues" evidence="1">
    <location>
        <begin position="271"/>
        <end position="284"/>
    </location>
</feature>
<evidence type="ECO:0000259" key="2">
    <source>
        <dbReference type="Pfam" id="PF10406"/>
    </source>
</evidence>
<feature type="domain" description="Transcription factor TFIID subunit 8 C-terminal" evidence="2">
    <location>
        <begin position="405"/>
        <end position="423"/>
    </location>
</feature>
<dbReference type="Pfam" id="PF10406">
    <property type="entry name" value="TAF8_C"/>
    <property type="match status" value="1"/>
</dbReference>
<feature type="compositionally biased region" description="Polar residues" evidence="1">
    <location>
        <begin position="287"/>
        <end position="298"/>
    </location>
</feature>
<feature type="compositionally biased region" description="Low complexity" evidence="1">
    <location>
        <begin position="305"/>
        <end position="317"/>
    </location>
</feature>
<accession>A0A7S3PYV5</accession>
<feature type="region of interest" description="Disordered" evidence="1">
    <location>
        <begin position="251"/>
        <end position="402"/>
    </location>
</feature>
<feature type="compositionally biased region" description="Polar residues" evidence="1">
    <location>
        <begin position="1"/>
        <end position="15"/>
    </location>
</feature>
<feature type="compositionally biased region" description="Polar residues" evidence="1">
    <location>
        <begin position="150"/>
        <end position="164"/>
    </location>
</feature>
<name>A0A7S3PYV5_9STRA</name>
<proteinExistence type="predicted"/>
<dbReference type="AlphaFoldDB" id="A0A7S3PYV5"/>
<dbReference type="Gene3D" id="1.10.20.10">
    <property type="entry name" value="Histone, subunit A"/>
    <property type="match status" value="1"/>
</dbReference>
<dbReference type="InterPro" id="IPR009072">
    <property type="entry name" value="Histone-fold"/>
</dbReference>
<organism evidence="3">
    <name type="scientific">Chaetoceros debilis</name>
    <dbReference type="NCBI Taxonomy" id="122233"/>
    <lineage>
        <taxon>Eukaryota</taxon>
        <taxon>Sar</taxon>
        <taxon>Stramenopiles</taxon>
        <taxon>Ochrophyta</taxon>
        <taxon>Bacillariophyta</taxon>
        <taxon>Coscinodiscophyceae</taxon>
        <taxon>Chaetocerotophycidae</taxon>
        <taxon>Chaetocerotales</taxon>
        <taxon>Chaetocerotaceae</taxon>
        <taxon>Chaetoceros</taxon>
    </lineage>
</organism>
<dbReference type="InterPro" id="IPR019473">
    <property type="entry name" value="TFIID_su8_C"/>
</dbReference>
<evidence type="ECO:0000256" key="1">
    <source>
        <dbReference type="SAM" id="MobiDB-lite"/>
    </source>
</evidence>